<dbReference type="AlphaFoldDB" id="A0A0F9GXC3"/>
<dbReference type="InterPro" id="IPR044925">
    <property type="entry name" value="His-Me_finger_sf"/>
</dbReference>
<dbReference type="Gene3D" id="3.90.75.20">
    <property type="match status" value="1"/>
</dbReference>
<name>A0A0F9GXC3_9ZZZZ</name>
<dbReference type="Pfam" id="PF13392">
    <property type="entry name" value="HNH_3"/>
    <property type="match status" value="1"/>
</dbReference>
<gene>
    <name evidence="2" type="ORF">LCGC14_1773990</name>
</gene>
<protein>
    <recommendedName>
        <fullName evidence="1">HNH nuclease domain-containing protein</fullName>
    </recommendedName>
</protein>
<dbReference type="SUPFAM" id="SSF54060">
    <property type="entry name" value="His-Me finger endonucleases"/>
    <property type="match status" value="1"/>
</dbReference>
<dbReference type="EMBL" id="LAZR01016671">
    <property type="protein sequence ID" value="KKM03480.1"/>
    <property type="molecule type" value="Genomic_DNA"/>
</dbReference>
<reference evidence="2" key="1">
    <citation type="journal article" date="2015" name="Nature">
        <title>Complex archaea that bridge the gap between prokaryotes and eukaryotes.</title>
        <authorList>
            <person name="Spang A."/>
            <person name="Saw J.H."/>
            <person name="Jorgensen S.L."/>
            <person name="Zaremba-Niedzwiedzka K."/>
            <person name="Martijn J."/>
            <person name="Lind A.E."/>
            <person name="van Eijk R."/>
            <person name="Schleper C."/>
            <person name="Guy L."/>
            <person name="Ettema T.J."/>
        </authorList>
    </citation>
    <scope>NUCLEOTIDE SEQUENCE</scope>
</reference>
<dbReference type="InterPro" id="IPR003615">
    <property type="entry name" value="HNH_nuc"/>
</dbReference>
<evidence type="ECO:0000313" key="2">
    <source>
        <dbReference type="EMBL" id="KKM03480.1"/>
    </source>
</evidence>
<comment type="caution">
    <text evidence="2">The sequence shown here is derived from an EMBL/GenBank/DDBJ whole genome shotgun (WGS) entry which is preliminary data.</text>
</comment>
<feature type="non-terminal residue" evidence="2">
    <location>
        <position position="1"/>
    </location>
</feature>
<proteinExistence type="predicted"/>
<feature type="domain" description="HNH nuclease" evidence="1">
    <location>
        <begin position="25"/>
        <end position="64"/>
    </location>
</feature>
<accession>A0A0F9GXC3</accession>
<sequence length="83" mass="10142">VMSSNLFTKIELLLIGYKRYYDSNKLVHKQVVKMMLGRSLLPREVVHHKNRKKLDNRRSNLWVFELQQRHHKIHKQDEENYGQ</sequence>
<organism evidence="2">
    <name type="scientific">marine sediment metagenome</name>
    <dbReference type="NCBI Taxonomy" id="412755"/>
    <lineage>
        <taxon>unclassified sequences</taxon>
        <taxon>metagenomes</taxon>
        <taxon>ecological metagenomes</taxon>
    </lineage>
</organism>
<evidence type="ECO:0000259" key="1">
    <source>
        <dbReference type="Pfam" id="PF13392"/>
    </source>
</evidence>